<organism evidence="1 2">
    <name type="scientific">Saccharibacillus endophyticus</name>
    <dbReference type="NCBI Taxonomy" id="2060666"/>
    <lineage>
        <taxon>Bacteria</taxon>
        <taxon>Bacillati</taxon>
        <taxon>Bacillota</taxon>
        <taxon>Bacilli</taxon>
        <taxon>Bacillales</taxon>
        <taxon>Paenibacillaceae</taxon>
        <taxon>Saccharibacillus</taxon>
    </lineage>
</organism>
<accession>A0ABQ1ZRF1</accession>
<protein>
    <submittedName>
        <fullName evidence="1">Uncharacterized protein</fullName>
    </submittedName>
</protein>
<proteinExistence type="predicted"/>
<dbReference type="Proteomes" id="UP000605427">
    <property type="component" value="Unassembled WGS sequence"/>
</dbReference>
<sequence length="84" mass="9692">MNSFKCGVPLSVARLIWIPLYYPRAAHNENGTTMIQIARFRPKPYCNADLTKLHIIRHSIITAITGGIYDEKRMEKENNRFGND</sequence>
<name>A0ABQ1ZRF1_9BACL</name>
<gene>
    <name evidence="1" type="ORF">GCM10007362_19220</name>
</gene>
<dbReference type="EMBL" id="BMDD01000002">
    <property type="protein sequence ID" value="GGH76653.1"/>
    <property type="molecule type" value="Genomic_DNA"/>
</dbReference>
<evidence type="ECO:0000313" key="2">
    <source>
        <dbReference type="Proteomes" id="UP000605427"/>
    </source>
</evidence>
<evidence type="ECO:0000313" key="1">
    <source>
        <dbReference type="EMBL" id="GGH76653.1"/>
    </source>
</evidence>
<keyword evidence="2" id="KW-1185">Reference proteome</keyword>
<reference evidence="2" key="1">
    <citation type="journal article" date="2019" name="Int. J. Syst. Evol. Microbiol.">
        <title>The Global Catalogue of Microorganisms (GCM) 10K type strain sequencing project: providing services to taxonomists for standard genome sequencing and annotation.</title>
        <authorList>
            <consortium name="The Broad Institute Genomics Platform"/>
            <consortium name="The Broad Institute Genome Sequencing Center for Infectious Disease"/>
            <person name="Wu L."/>
            <person name="Ma J."/>
        </authorList>
    </citation>
    <scope>NUCLEOTIDE SEQUENCE [LARGE SCALE GENOMIC DNA]</scope>
    <source>
        <strain evidence="2">CCM 8702</strain>
    </source>
</reference>
<comment type="caution">
    <text evidence="1">The sequence shown here is derived from an EMBL/GenBank/DDBJ whole genome shotgun (WGS) entry which is preliminary data.</text>
</comment>